<feature type="region of interest" description="Disordered" evidence="7">
    <location>
        <begin position="23"/>
        <end position="52"/>
    </location>
</feature>
<evidence type="ECO:0000256" key="3">
    <source>
        <dbReference type="ARBA" id="ARBA00022679"/>
    </source>
</evidence>
<dbReference type="NCBIfam" id="TIGR01469">
    <property type="entry name" value="cobA_cysG_Cterm"/>
    <property type="match status" value="1"/>
</dbReference>
<dbReference type="InterPro" id="IPR014776">
    <property type="entry name" value="4pyrrole_Mease_sub2"/>
</dbReference>
<name>A0A2N3VG90_9NOCA</name>
<keyword evidence="4" id="KW-0949">S-adenosyl-L-methionine</keyword>
<dbReference type="InterPro" id="IPR035996">
    <property type="entry name" value="4pyrrol_Methylase_sf"/>
</dbReference>
<dbReference type="PIRSF" id="PIRSF036426">
    <property type="entry name" value="Sirohaem_synth"/>
    <property type="match status" value="1"/>
</dbReference>
<dbReference type="AlphaFoldDB" id="A0A2N3VG90"/>
<dbReference type="GO" id="GO:0004851">
    <property type="term" value="F:uroporphyrin-III C-methyltransferase activity"/>
    <property type="evidence" value="ECO:0007669"/>
    <property type="project" value="UniProtKB-EC"/>
</dbReference>
<feature type="domain" description="Tetrapyrrole methylase" evidence="8">
    <location>
        <begin position="216"/>
        <end position="427"/>
    </location>
</feature>
<dbReference type="Gene3D" id="3.40.50.720">
    <property type="entry name" value="NAD(P)-binding Rossmann-like Domain"/>
    <property type="match status" value="1"/>
</dbReference>
<accession>A0A2N3VG90</accession>
<dbReference type="SUPFAM" id="SSF53790">
    <property type="entry name" value="Tetrapyrrole methylase"/>
    <property type="match status" value="1"/>
</dbReference>
<evidence type="ECO:0000313" key="9">
    <source>
        <dbReference type="EMBL" id="PKV80642.1"/>
    </source>
</evidence>
<dbReference type="CDD" id="cd11642">
    <property type="entry name" value="SUMT"/>
    <property type="match status" value="1"/>
</dbReference>
<protein>
    <recommendedName>
        <fullName evidence="1">uroporphyrinogen-III C-methyltransferase</fullName>
        <ecNumber evidence="1">2.1.1.107</ecNumber>
    </recommendedName>
</protein>
<organism evidence="9 10">
    <name type="scientific">Nocardia fluminea</name>
    <dbReference type="NCBI Taxonomy" id="134984"/>
    <lineage>
        <taxon>Bacteria</taxon>
        <taxon>Bacillati</taxon>
        <taxon>Actinomycetota</taxon>
        <taxon>Actinomycetes</taxon>
        <taxon>Mycobacteriales</taxon>
        <taxon>Nocardiaceae</taxon>
        <taxon>Nocardia</taxon>
    </lineage>
</organism>
<evidence type="ECO:0000256" key="2">
    <source>
        <dbReference type="ARBA" id="ARBA00022603"/>
    </source>
</evidence>
<evidence type="ECO:0000256" key="6">
    <source>
        <dbReference type="PIRSR" id="PIRSR036426-1"/>
    </source>
</evidence>
<evidence type="ECO:0000256" key="7">
    <source>
        <dbReference type="SAM" id="MobiDB-lite"/>
    </source>
</evidence>
<reference evidence="9 10" key="1">
    <citation type="submission" date="2017-12" db="EMBL/GenBank/DDBJ databases">
        <title>Sequencing the genomes of 1000 Actinobacteria strains.</title>
        <authorList>
            <person name="Klenk H.-P."/>
        </authorList>
    </citation>
    <scope>NUCLEOTIDE SEQUENCE [LARGE SCALE GENOMIC DNA]</scope>
    <source>
        <strain evidence="9 10">DSM 44489</strain>
    </source>
</reference>
<proteinExistence type="predicted"/>
<dbReference type="InterPro" id="IPR014777">
    <property type="entry name" value="4pyrrole_Mease_sub1"/>
</dbReference>
<feature type="active site" description="Proton acceptor" evidence="6">
    <location>
        <position position="246"/>
    </location>
</feature>
<dbReference type="GO" id="GO:0032259">
    <property type="term" value="P:methylation"/>
    <property type="evidence" value="ECO:0007669"/>
    <property type="project" value="UniProtKB-KW"/>
</dbReference>
<dbReference type="Pfam" id="PF13241">
    <property type="entry name" value="NAD_binding_7"/>
    <property type="match status" value="1"/>
</dbReference>
<dbReference type="GO" id="GO:0051287">
    <property type="term" value="F:NAD binding"/>
    <property type="evidence" value="ECO:0007669"/>
    <property type="project" value="InterPro"/>
</dbReference>
<keyword evidence="10" id="KW-1185">Reference proteome</keyword>
<keyword evidence="5" id="KW-0627">Porphyrin biosynthesis</keyword>
<dbReference type="InterPro" id="IPR050161">
    <property type="entry name" value="Siro_Cobalamin_biosynth"/>
</dbReference>
<dbReference type="InterPro" id="IPR000878">
    <property type="entry name" value="4pyrrol_Mease"/>
</dbReference>
<evidence type="ECO:0000256" key="1">
    <source>
        <dbReference type="ARBA" id="ARBA00012162"/>
    </source>
</evidence>
<keyword evidence="2 9" id="KW-0489">Methyltransferase</keyword>
<dbReference type="NCBIfam" id="NF004790">
    <property type="entry name" value="PRK06136.1"/>
    <property type="match status" value="1"/>
</dbReference>
<feature type="compositionally biased region" description="Polar residues" evidence="7">
    <location>
        <begin position="41"/>
        <end position="50"/>
    </location>
</feature>
<dbReference type="FunFam" id="3.30.950.10:FF:000001">
    <property type="entry name" value="Siroheme synthase"/>
    <property type="match status" value="1"/>
</dbReference>
<comment type="caution">
    <text evidence="9">The sequence shown here is derived from an EMBL/GenBank/DDBJ whole genome shotgun (WGS) entry which is preliminary data.</text>
</comment>
<evidence type="ECO:0000313" key="10">
    <source>
        <dbReference type="Proteomes" id="UP000233766"/>
    </source>
</evidence>
<dbReference type="EC" id="2.1.1.107" evidence="1"/>
<dbReference type="PANTHER" id="PTHR45790:SF3">
    <property type="entry name" value="S-ADENOSYL-L-METHIONINE-DEPENDENT UROPORPHYRINOGEN III METHYLTRANSFERASE, CHLOROPLASTIC"/>
    <property type="match status" value="1"/>
</dbReference>
<dbReference type="GO" id="GO:0009236">
    <property type="term" value="P:cobalamin biosynthetic process"/>
    <property type="evidence" value="ECO:0007669"/>
    <property type="project" value="InterPro"/>
</dbReference>
<evidence type="ECO:0000256" key="4">
    <source>
        <dbReference type="ARBA" id="ARBA00022691"/>
    </source>
</evidence>
<dbReference type="Pfam" id="PF00590">
    <property type="entry name" value="TP_methylase"/>
    <property type="match status" value="1"/>
</dbReference>
<dbReference type="GO" id="GO:0051266">
    <property type="term" value="F:sirohydrochlorin ferrochelatase activity"/>
    <property type="evidence" value="ECO:0007669"/>
    <property type="project" value="InterPro"/>
</dbReference>
<dbReference type="Gene3D" id="3.30.950.10">
    <property type="entry name" value="Methyltransferase, Cobalt-precorrin-4 Transmethylase, Domain 2"/>
    <property type="match status" value="1"/>
</dbReference>
<evidence type="ECO:0000256" key="5">
    <source>
        <dbReference type="ARBA" id="ARBA00023244"/>
    </source>
</evidence>
<dbReference type="GO" id="GO:0043115">
    <property type="term" value="F:precorrin-2 dehydrogenase activity"/>
    <property type="evidence" value="ECO:0007669"/>
    <property type="project" value="InterPro"/>
</dbReference>
<dbReference type="InterPro" id="IPR012409">
    <property type="entry name" value="Sirohaem_synth"/>
</dbReference>
<dbReference type="Proteomes" id="UP000233766">
    <property type="component" value="Unassembled WGS sequence"/>
</dbReference>
<dbReference type="InterPro" id="IPR006366">
    <property type="entry name" value="CobA/CysG_C"/>
</dbReference>
<keyword evidence="3 9" id="KW-0808">Transferase</keyword>
<evidence type="ECO:0000259" key="8">
    <source>
        <dbReference type="Pfam" id="PF00590"/>
    </source>
</evidence>
<feature type="active site" description="Proton donor" evidence="6">
    <location>
        <position position="268"/>
    </location>
</feature>
<gene>
    <name evidence="9" type="ORF">ATK86_5075</name>
</gene>
<dbReference type="GO" id="GO:0019354">
    <property type="term" value="P:siroheme biosynthetic process"/>
    <property type="evidence" value="ECO:0007669"/>
    <property type="project" value="InterPro"/>
</dbReference>
<dbReference type="EMBL" id="PJMW01000002">
    <property type="protein sequence ID" value="PKV80642.1"/>
    <property type="molecule type" value="Genomic_DNA"/>
</dbReference>
<dbReference type="PANTHER" id="PTHR45790">
    <property type="entry name" value="SIROHEME SYNTHASE-RELATED"/>
    <property type="match status" value="1"/>
</dbReference>
<dbReference type="InterPro" id="IPR036291">
    <property type="entry name" value="NAD(P)-bd_dom_sf"/>
</dbReference>
<sequence>MLAAERVGNAGHAATRLDEQIPTDGGCVRAAPSQELGWDTVPNTADTASTPPAGDPNYLVGLDLRGRRVVVVGGGTVAQRRLGLLVASGADVHVISRAVTPAVEGMATAGQIAVELRAYADGDLDGAWYAMACTDEPDTNAAVVAEATAKRIFCVRADIARDGTAVTPATARYDGLSLGVLAGGEHRRSAAVRNGLLEALQSGVVTDDSEPVTPGVALVGGGPGDPDLITVRGRRLLARADLVVADRLAPPELLAELGPHVEVIDAAKIPYGRSMAQEAINLALVEGFKAGKFVVRLKGGDPYVFGRGYEELEACTEAGIPVTVVPGVTSPISVPGAAGIPVTHRGVTHEFVVVSGHVAPDHPDSLVDWSALAKLRGTIVLMMAVERIDKFAAALLAGGRPSDTPAAVIQEGTLRTQRVVRADLATVADRVKEEGIRPPAIIVIGPTAGFGLD</sequence>
<dbReference type="FunFam" id="3.40.1010.10:FF:000003">
    <property type="entry name" value="Putative Uroporphyrinogen-III C-methyltransferase"/>
    <property type="match status" value="1"/>
</dbReference>
<dbReference type="Gene3D" id="3.40.1010.10">
    <property type="entry name" value="Cobalt-precorrin-4 Transmethylase, Domain 1"/>
    <property type="match status" value="1"/>
</dbReference>
<dbReference type="SUPFAM" id="SSF51735">
    <property type="entry name" value="NAD(P)-binding Rossmann-fold domains"/>
    <property type="match status" value="1"/>
</dbReference>